<dbReference type="PANTHER" id="PTHR42804:SF1">
    <property type="entry name" value="ALDEHYDE DEHYDROGENASE-RELATED"/>
    <property type="match status" value="1"/>
</dbReference>
<organism evidence="8 9">
    <name type="scientific">Mycolicibacterium phlei DSM 43239 = CCUG 21000</name>
    <dbReference type="NCBI Taxonomy" id="1226750"/>
    <lineage>
        <taxon>Bacteria</taxon>
        <taxon>Bacillati</taxon>
        <taxon>Actinomycetota</taxon>
        <taxon>Actinomycetes</taxon>
        <taxon>Mycobacteriales</taxon>
        <taxon>Mycobacteriaceae</taxon>
        <taxon>Mycolicibacterium</taxon>
    </lineage>
</organism>
<dbReference type="Gene3D" id="3.40.309.10">
    <property type="entry name" value="Aldehyde Dehydrogenase, Chain A, domain 2"/>
    <property type="match status" value="1"/>
</dbReference>
<comment type="catalytic activity">
    <reaction evidence="4">
        <text>an aldehyde + NAD(+) + H2O = a carboxylate + NADH + 2 H(+)</text>
        <dbReference type="Rhea" id="RHEA:16185"/>
        <dbReference type="ChEBI" id="CHEBI:15377"/>
        <dbReference type="ChEBI" id="CHEBI:15378"/>
        <dbReference type="ChEBI" id="CHEBI:17478"/>
        <dbReference type="ChEBI" id="CHEBI:29067"/>
        <dbReference type="ChEBI" id="CHEBI:57540"/>
        <dbReference type="ChEBI" id="CHEBI:57945"/>
        <dbReference type="EC" id="1.2.1.3"/>
    </reaction>
</comment>
<feature type="active site" evidence="5">
    <location>
        <position position="253"/>
    </location>
</feature>
<proteinExistence type="inferred from homology"/>
<name>A0A5N5UYL8_MYCPH</name>
<dbReference type="PROSITE" id="PS00687">
    <property type="entry name" value="ALDEHYDE_DEHYDR_GLU"/>
    <property type="match status" value="1"/>
</dbReference>
<evidence type="ECO:0000259" key="7">
    <source>
        <dbReference type="Pfam" id="PF00171"/>
    </source>
</evidence>
<evidence type="ECO:0000313" key="9">
    <source>
        <dbReference type="Proteomes" id="UP000325690"/>
    </source>
</evidence>
<dbReference type="InterPro" id="IPR029510">
    <property type="entry name" value="Ald_DH_CS_GLU"/>
</dbReference>
<evidence type="ECO:0000256" key="2">
    <source>
        <dbReference type="ARBA" id="ARBA00023002"/>
    </source>
</evidence>
<dbReference type="FunFam" id="3.40.605.10:FF:000007">
    <property type="entry name" value="NAD/NADP-dependent betaine aldehyde dehydrogenase"/>
    <property type="match status" value="1"/>
</dbReference>
<dbReference type="Proteomes" id="UP000325690">
    <property type="component" value="Unassembled WGS sequence"/>
</dbReference>
<dbReference type="CDD" id="cd07139">
    <property type="entry name" value="ALDH_AldA-Rv0768"/>
    <property type="match status" value="1"/>
</dbReference>
<protein>
    <recommendedName>
        <fullName evidence="3">aldehyde dehydrogenase (NAD(+))</fullName>
        <ecNumber evidence="3">1.2.1.3</ecNumber>
    </recommendedName>
</protein>
<dbReference type="EC" id="1.2.1.3" evidence="3"/>
<keyword evidence="2 6" id="KW-0560">Oxidoreductase</keyword>
<dbReference type="EMBL" id="ANBP01000023">
    <property type="protein sequence ID" value="KAB7754745.1"/>
    <property type="molecule type" value="Genomic_DNA"/>
</dbReference>
<dbReference type="GO" id="GO:0004029">
    <property type="term" value="F:aldehyde dehydrogenase (NAD+) activity"/>
    <property type="evidence" value="ECO:0007669"/>
    <property type="project" value="UniProtKB-EC"/>
</dbReference>
<evidence type="ECO:0000256" key="3">
    <source>
        <dbReference type="ARBA" id="ARBA00024226"/>
    </source>
</evidence>
<dbReference type="FunFam" id="3.40.309.10:FF:000009">
    <property type="entry name" value="Aldehyde dehydrogenase A"/>
    <property type="match status" value="1"/>
</dbReference>
<gene>
    <name evidence="8" type="ORF">MPHL21000_16535</name>
</gene>
<evidence type="ECO:0000256" key="5">
    <source>
        <dbReference type="PROSITE-ProRule" id="PRU10007"/>
    </source>
</evidence>
<feature type="domain" description="Aldehyde dehydrogenase" evidence="7">
    <location>
        <begin position="15"/>
        <end position="478"/>
    </location>
</feature>
<dbReference type="InterPro" id="IPR016161">
    <property type="entry name" value="Ald_DH/histidinol_DH"/>
</dbReference>
<dbReference type="PANTHER" id="PTHR42804">
    <property type="entry name" value="ALDEHYDE DEHYDROGENASE"/>
    <property type="match status" value="1"/>
</dbReference>
<keyword evidence="9" id="KW-1185">Reference proteome</keyword>
<comment type="caution">
    <text evidence="8">The sequence shown here is derived from an EMBL/GenBank/DDBJ whole genome shotgun (WGS) entry which is preliminary data.</text>
</comment>
<dbReference type="Pfam" id="PF00171">
    <property type="entry name" value="Aldedh"/>
    <property type="match status" value="1"/>
</dbReference>
<dbReference type="InterPro" id="IPR016160">
    <property type="entry name" value="Ald_DH_CS_CYS"/>
</dbReference>
<evidence type="ECO:0000256" key="6">
    <source>
        <dbReference type="RuleBase" id="RU003345"/>
    </source>
</evidence>
<accession>A0A5N5UYL8</accession>
<evidence type="ECO:0000256" key="4">
    <source>
        <dbReference type="ARBA" id="ARBA00049194"/>
    </source>
</evidence>
<dbReference type="InterPro" id="IPR016163">
    <property type="entry name" value="Ald_DH_C"/>
</dbReference>
<dbReference type="PROSITE" id="PS00070">
    <property type="entry name" value="ALDEHYDE_DEHYDR_CYS"/>
    <property type="match status" value="1"/>
</dbReference>
<comment type="similarity">
    <text evidence="1 6">Belongs to the aldehyde dehydrogenase family.</text>
</comment>
<dbReference type="AlphaFoldDB" id="A0A5N5UYL8"/>
<evidence type="ECO:0000313" key="8">
    <source>
        <dbReference type="EMBL" id="KAB7754745.1"/>
    </source>
</evidence>
<reference evidence="8 9" key="1">
    <citation type="submission" date="2012-10" db="EMBL/GenBank/DDBJ databases">
        <title>The draft sequence of the Mycobacterium pheli genome.</title>
        <authorList>
            <person name="Pettersson B.M.F."/>
            <person name="Das S."/>
            <person name="Dasgupta S."/>
            <person name="Bhattacharya A."/>
            <person name="Kirsebom L.A."/>
        </authorList>
    </citation>
    <scope>NUCLEOTIDE SEQUENCE [LARGE SCALE GENOMIC DNA]</scope>
    <source>
        <strain evidence="8 9">CCUG 21000</strain>
    </source>
</reference>
<evidence type="ECO:0000256" key="1">
    <source>
        <dbReference type="ARBA" id="ARBA00009986"/>
    </source>
</evidence>
<dbReference type="SUPFAM" id="SSF53720">
    <property type="entry name" value="ALDH-like"/>
    <property type="match status" value="1"/>
</dbReference>
<dbReference type="InterPro" id="IPR016162">
    <property type="entry name" value="Ald_DH_N"/>
</dbReference>
<dbReference type="Gene3D" id="3.40.605.10">
    <property type="entry name" value="Aldehyde Dehydrogenase, Chain A, domain 1"/>
    <property type="match status" value="1"/>
</dbReference>
<dbReference type="InterPro" id="IPR015590">
    <property type="entry name" value="Aldehyde_DH_dom"/>
</dbReference>
<sequence>MHVHVYDKLFIGGQWCAPSGTDVIEVRSPYDLKPVGSVPQATNADVDAAVSAARSAFDSGVWSQMPAADRIAALERLLGLLTARSDELADLQTAEMGAPTSFSRAVYGPAPVGVLAATIATAKSTEWEERRPGISGLDIVVRREPVGVVGAIVPWNSPLFSLMGKLAPALAAGCSVVAKPSPETPLDANVFAELTVEAGIPEGVISVLPGGRDLGRHLVGHPGIDKVAFTGSTAAGREIAATCGQHLKRVSLELGGKSAAIILDDADLDLVTPGLKFGSLANSGQACIAQTRILAPRSRYDEVVDAIGTMMAGLVVGDPFDPATEVGPLVSQRQQERVKSYIQVGIDEGARLVTGGLDPYSDKPAGWFVRPTLFADVDNSMRIAREEIFGPVLVVIPYEDEADAVRIANDSDYGLAGSVWTSDAERGIDIGRRIRTGTFGVNHYLMDFNAPFGGMKASGLGREMGPEGLSEYFEYKSITPPPTA</sequence>